<keyword evidence="5 10" id="KW-0479">Metal-binding</keyword>
<evidence type="ECO:0000313" key="15">
    <source>
        <dbReference type="Proteomes" id="UP000014760"/>
    </source>
</evidence>
<reference evidence="13 15" key="2">
    <citation type="journal article" date="2013" name="Nature">
        <title>Insights into bilaterian evolution from three spiralian genomes.</title>
        <authorList>
            <person name="Simakov O."/>
            <person name="Marletaz F."/>
            <person name="Cho S.J."/>
            <person name="Edsinger-Gonzales E."/>
            <person name="Havlak P."/>
            <person name="Hellsten U."/>
            <person name="Kuo D.H."/>
            <person name="Larsson T."/>
            <person name="Lv J."/>
            <person name="Arendt D."/>
            <person name="Savage R."/>
            <person name="Osoegawa K."/>
            <person name="de Jong P."/>
            <person name="Grimwood J."/>
            <person name="Chapman J.A."/>
            <person name="Shapiro H."/>
            <person name="Aerts A."/>
            <person name="Otillar R.P."/>
            <person name="Terry A.Y."/>
            <person name="Boore J.L."/>
            <person name="Grigoriev I.V."/>
            <person name="Lindberg D.R."/>
            <person name="Seaver E.C."/>
            <person name="Weisblat D.A."/>
            <person name="Putnam N.H."/>
            <person name="Rokhsar D.S."/>
        </authorList>
    </citation>
    <scope>NUCLEOTIDE SEQUENCE</scope>
    <source>
        <strain evidence="13 15">I ESC-2004</strain>
    </source>
</reference>
<reference evidence="14" key="3">
    <citation type="submission" date="2015-06" db="UniProtKB">
        <authorList>
            <consortium name="EnsemblMetazoa"/>
        </authorList>
    </citation>
    <scope>IDENTIFICATION</scope>
</reference>
<dbReference type="EMBL" id="AMQN01009929">
    <property type="status" value="NOT_ANNOTATED_CDS"/>
    <property type="molecule type" value="Genomic_DNA"/>
</dbReference>
<evidence type="ECO:0000256" key="6">
    <source>
        <dbReference type="ARBA" id="ARBA00022848"/>
    </source>
</evidence>
<evidence type="ECO:0000256" key="10">
    <source>
        <dbReference type="PIRSR" id="PIRSR602401-1"/>
    </source>
</evidence>
<dbReference type="InterPro" id="IPR036396">
    <property type="entry name" value="Cyt_P450_sf"/>
</dbReference>
<feature type="binding site" description="axial binding residue" evidence="10">
    <location>
        <position position="458"/>
    </location>
    <ligand>
        <name>heme</name>
        <dbReference type="ChEBI" id="CHEBI:30413"/>
    </ligand>
    <ligandPart>
        <name>Fe</name>
        <dbReference type="ChEBI" id="CHEBI:18248"/>
    </ligandPart>
</feature>
<evidence type="ECO:0000256" key="4">
    <source>
        <dbReference type="ARBA" id="ARBA00022617"/>
    </source>
</evidence>
<keyword evidence="4 10" id="KW-0349">Heme</keyword>
<dbReference type="Proteomes" id="UP000014760">
    <property type="component" value="Unassembled WGS sequence"/>
</dbReference>
<dbReference type="Gene3D" id="1.10.630.10">
    <property type="entry name" value="Cytochrome P450"/>
    <property type="match status" value="1"/>
</dbReference>
<keyword evidence="12" id="KW-1133">Transmembrane helix</keyword>
<dbReference type="Pfam" id="PF00067">
    <property type="entry name" value="p450"/>
    <property type="match status" value="1"/>
</dbReference>
<name>R7U0Y2_CAPTE</name>
<gene>
    <name evidence="13" type="ORF">CAPTEDRAFT_198256</name>
</gene>
<dbReference type="PRINTS" id="PR00463">
    <property type="entry name" value="EP450I"/>
</dbReference>
<dbReference type="AlphaFoldDB" id="R7U0Y2"/>
<evidence type="ECO:0000256" key="5">
    <source>
        <dbReference type="ARBA" id="ARBA00022723"/>
    </source>
</evidence>
<evidence type="ECO:0000256" key="3">
    <source>
        <dbReference type="ARBA" id="ARBA00010617"/>
    </source>
</evidence>
<feature type="transmembrane region" description="Helical" evidence="12">
    <location>
        <begin position="223"/>
        <end position="245"/>
    </location>
</feature>
<dbReference type="InterPro" id="IPR017972">
    <property type="entry name" value="Cyt_P450_CS"/>
</dbReference>
<comment type="subcellular location">
    <subcellularLocation>
        <location evidence="2">Endoplasmic reticulum membrane</location>
        <topology evidence="2">Peripheral membrane protein</topology>
    </subcellularLocation>
    <subcellularLocation>
        <location evidence="1">Microsome membrane</location>
        <topology evidence="1">Peripheral membrane protein</topology>
    </subcellularLocation>
</comment>
<sequence length="501" mass="56632">MEIPLLGFVIPTWLVLLATSLFLIYKYNTRNFNVLKDLGLDGPKPYPFIGTFYRSIQSGIGKGPQENMLRYGKVYAEYSGNVPVMVVGDPDMLKQIMVKEFGFFTNRRKFGPATKPLDKMMTILDDDEWRNLRNATTPAFSGGKLRKATKDINECAANLMNNLGTVADVDATFDVKKYCGSFSADVIARIAYGVDMDSQNDPDHPFIKHMKSSLDFSIRKKPFFAIAMFCPGLLPLASKLGFSFFEKETLDYFTNLVHGTIKMRKNADAAAPERQDFLQVMMEAKEMKSAKEGLGEADDNRQRKPLTDAEVLSNCIIFFFAAYGTIGDAMSMILYSLADNPEVQEKVFDEINSVLGDSKECSYDQVKQLSYLSMVVDESLRRYPPALMVDRLCSGDVVIKGYKFFKDLVVTIPVYALHMDPEIWPEPEKFIPERFTPDKKTEMNPYNYMPFGQGPRHCIAMRMALVELKVALVHVIRNLRIPNFTLSSKLTIQPSSSSGRH</sequence>
<dbReference type="FunCoup" id="R7U0Y2">
    <property type="interactions" value="74"/>
</dbReference>
<evidence type="ECO:0000256" key="2">
    <source>
        <dbReference type="ARBA" id="ARBA00004406"/>
    </source>
</evidence>
<evidence type="ECO:0000256" key="7">
    <source>
        <dbReference type="ARBA" id="ARBA00023002"/>
    </source>
</evidence>
<evidence type="ECO:0000256" key="8">
    <source>
        <dbReference type="ARBA" id="ARBA00023004"/>
    </source>
</evidence>
<dbReference type="EMBL" id="KB306649">
    <property type="protein sequence ID" value="ELT99669.1"/>
    <property type="molecule type" value="Genomic_DNA"/>
</dbReference>
<dbReference type="SUPFAM" id="SSF48264">
    <property type="entry name" value="Cytochrome P450"/>
    <property type="match status" value="1"/>
</dbReference>
<keyword evidence="7 11" id="KW-0560">Oxidoreductase</keyword>
<evidence type="ECO:0000313" key="13">
    <source>
        <dbReference type="EMBL" id="ELT99669.1"/>
    </source>
</evidence>
<dbReference type="GO" id="GO:0005789">
    <property type="term" value="C:endoplasmic reticulum membrane"/>
    <property type="evidence" value="ECO:0007669"/>
    <property type="project" value="UniProtKB-SubCell"/>
</dbReference>
<dbReference type="OrthoDB" id="1470350at2759"/>
<dbReference type="CDD" id="cd11055">
    <property type="entry name" value="CYP3A-like"/>
    <property type="match status" value="1"/>
</dbReference>
<feature type="transmembrane region" description="Helical" evidence="12">
    <location>
        <begin position="311"/>
        <end position="337"/>
    </location>
</feature>
<reference evidence="15" key="1">
    <citation type="submission" date="2012-12" db="EMBL/GenBank/DDBJ databases">
        <authorList>
            <person name="Hellsten U."/>
            <person name="Grimwood J."/>
            <person name="Chapman J.A."/>
            <person name="Shapiro H."/>
            <person name="Aerts A."/>
            <person name="Otillar R.P."/>
            <person name="Terry A.Y."/>
            <person name="Boore J.L."/>
            <person name="Simakov O."/>
            <person name="Marletaz F."/>
            <person name="Cho S.-J."/>
            <person name="Edsinger-Gonzales E."/>
            <person name="Havlak P."/>
            <person name="Kuo D.-H."/>
            <person name="Larsson T."/>
            <person name="Lv J."/>
            <person name="Arendt D."/>
            <person name="Savage R."/>
            <person name="Osoegawa K."/>
            <person name="de Jong P."/>
            <person name="Lindberg D.R."/>
            <person name="Seaver E.C."/>
            <person name="Weisblat D.A."/>
            <person name="Putnam N.H."/>
            <person name="Grigoriev I.V."/>
            <person name="Rokhsar D.S."/>
        </authorList>
    </citation>
    <scope>NUCLEOTIDE SEQUENCE</scope>
    <source>
        <strain evidence="15">I ESC-2004</strain>
    </source>
</reference>
<dbReference type="PROSITE" id="PS00086">
    <property type="entry name" value="CYTOCHROME_P450"/>
    <property type="match status" value="1"/>
</dbReference>
<dbReference type="HOGENOM" id="CLU_001570_5_2_1"/>
<accession>R7U0Y2</accession>
<keyword evidence="6" id="KW-0492">Microsome</keyword>
<dbReference type="PRINTS" id="PR00385">
    <property type="entry name" value="P450"/>
</dbReference>
<protein>
    <recommendedName>
        <fullName evidence="16">Cytochrome P450</fullName>
    </recommendedName>
</protein>
<feature type="transmembrane region" description="Helical" evidence="12">
    <location>
        <begin position="6"/>
        <end position="25"/>
    </location>
</feature>
<dbReference type="InterPro" id="IPR002401">
    <property type="entry name" value="Cyt_P450_E_grp-I"/>
</dbReference>
<keyword evidence="12" id="KW-0472">Membrane</keyword>
<keyword evidence="11" id="KW-0503">Monooxygenase</keyword>
<evidence type="ECO:0008006" key="16">
    <source>
        <dbReference type="Google" id="ProtNLM"/>
    </source>
</evidence>
<evidence type="ECO:0000256" key="12">
    <source>
        <dbReference type="SAM" id="Phobius"/>
    </source>
</evidence>
<keyword evidence="6" id="KW-0256">Endoplasmic reticulum</keyword>
<dbReference type="GO" id="GO:0020037">
    <property type="term" value="F:heme binding"/>
    <property type="evidence" value="ECO:0007669"/>
    <property type="project" value="InterPro"/>
</dbReference>
<dbReference type="GO" id="GO:0016705">
    <property type="term" value="F:oxidoreductase activity, acting on paired donors, with incorporation or reduction of molecular oxygen"/>
    <property type="evidence" value="ECO:0007669"/>
    <property type="project" value="InterPro"/>
</dbReference>
<keyword evidence="15" id="KW-1185">Reference proteome</keyword>
<dbReference type="STRING" id="283909.R7U0Y2"/>
<evidence type="ECO:0000256" key="1">
    <source>
        <dbReference type="ARBA" id="ARBA00004174"/>
    </source>
</evidence>
<evidence type="ECO:0000256" key="11">
    <source>
        <dbReference type="RuleBase" id="RU000461"/>
    </source>
</evidence>
<dbReference type="InterPro" id="IPR050705">
    <property type="entry name" value="Cytochrome_P450_3A"/>
</dbReference>
<dbReference type="PANTHER" id="PTHR24302">
    <property type="entry name" value="CYTOCHROME P450 FAMILY 3"/>
    <property type="match status" value="1"/>
</dbReference>
<evidence type="ECO:0000256" key="9">
    <source>
        <dbReference type="ARBA" id="ARBA00043906"/>
    </source>
</evidence>
<dbReference type="GO" id="GO:0008395">
    <property type="term" value="F:steroid hydroxylase activity"/>
    <property type="evidence" value="ECO:0007669"/>
    <property type="project" value="TreeGrafter"/>
</dbReference>
<comment type="similarity">
    <text evidence="3 11">Belongs to the cytochrome P450 family.</text>
</comment>
<dbReference type="PANTHER" id="PTHR24302:SF15">
    <property type="entry name" value="FATTY-ACID PEROXYGENASE"/>
    <property type="match status" value="1"/>
</dbReference>
<dbReference type="InterPro" id="IPR001128">
    <property type="entry name" value="Cyt_P450"/>
</dbReference>
<organism evidence="13">
    <name type="scientific">Capitella teleta</name>
    <name type="common">Polychaete worm</name>
    <dbReference type="NCBI Taxonomy" id="283909"/>
    <lineage>
        <taxon>Eukaryota</taxon>
        <taxon>Metazoa</taxon>
        <taxon>Spiralia</taxon>
        <taxon>Lophotrochozoa</taxon>
        <taxon>Annelida</taxon>
        <taxon>Polychaeta</taxon>
        <taxon>Sedentaria</taxon>
        <taxon>Scolecida</taxon>
        <taxon>Capitellidae</taxon>
        <taxon>Capitella</taxon>
    </lineage>
</organism>
<dbReference type="EnsemblMetazoa" id="CapteT198256">
    <property type="protein sequence ID" value="CapteP198256"/>
    <property type="gene ID" value="CapteG198256"/>
</dbReference>
<evidence type="ECO:0000313" key="14">
    <source>
        <dbReference type="EnsemblMetazoa" id="CapteP198256"/>
    </source>
</evidence>
<comment type="function">
    <text evidence="9">Cytochromes P450 are a group of heme-thiolate monooxygenases. They oxidize a variety of structurally unrelated compounds, including steroids, fatty acids, and xenobiotics.</text>
</comment>
<dbReference type="FunFam" id="1.10.630.10:FF:000042">
    <property type="entry name" value="Cytochrome P450"/>
    <property type="match status" value="1"/>
</dbReference>
<dbReference type="OMA" id="FTTCITN"/>
<keyword evidence="8 10" id="KW-0408">Iron</keyword>
<keyword evidence="12" id="KW-0812">Transmembrane</keyword>
<proteinExistence type="inferred from homology"/>
<dbReference type="GO" id="GO:0005506">
    <property type="term" value="F:iron ion binding"/>
    <property type="evidence" value="ECO:0007669"/>
    <property type="project" value="InterPro"/>
</dbReference>
<comment type="cofactor">
    <cofactor evidence="10">
        <name>heme</name>
        <dbReference type="ChEBI" id="CHEBI:30413"/>
    </cofactor>
</comment>